<comment type="similarity">
    <text evidence="6">Belongs to the peptidase M24A family. Methionine aminopeptidase type 1 subfamily.</text>
</comment>
<dbReference type="GO" id="GO:0046872">
    <property type="term" value="F:metal ion binding"/>
    <property type="evidence" value="ECO:0007669"/>
    <property type="project" value="UniProtKB-UniRule"/>
</dbReference>
<feature type="binding site" evidence="6">
    <location>
        <position position="116"/>
    </location>
    <ligand>
        <name>a divalent metal cation</name>
        <dbReference type="ChEBI" id="CHEBI:60240"/>
        <label>1</label>
    </ligand>
</feature>
<keyword evidence="10" id="KW-1185">Reference proteome</keyword>
<reference evidence="10" key="1">
    <citation type="submission" date="2016-12" db="EMBL/GenBank/DDBJ databases">
        <authorList>
            <person name="Meng X."/>
        </authorList>
    </citation>
    <scope>NUCLEOTIDE SEQUENCE [LARGE SCALE GENOMIC DNA]</scope>
    <source>
        <strain evidence="10">DSM 20732</strain>
    </source>
</reference>
<dbReference type="InterPro" id="IPR002467">
    <property type="entry name" value="Pept_M24A_MAP1"/>
</dbReference>
<dbReference type="Gene3D" id="3.90.230.10">
    <property type="entry name" value="Creatinase/methionine aminopeptidase superfamily"/>
    <property type="match status" value="1"/>
</dbReference>
<evidence type="ECO:0000259" key="8">
    <source>
        <dbReference type="Pfam" id="PF00557"/>
    </source>
</evidence>
<evidence type="ECO:0000256" key="2">
    <source>
        <dbReference type="ARBA" id="ARBA00022438"/>
    </source>
</evidence>
<protein>
    <recommendedName>
        <fullName evidence="6 7">Methionine aminopeptidase</fullName>
        <shortName evidence="6">MAP</shortName>
        <shortName evidence="6">MetAP</shortName>
        <ecNumber evidence="6 7">3.4.11.18</ecNumber>
    </recommendedName>
    <alternativeName>
        <fullName evidence="6">Peptidase M</fullName>
    </alternativeName>
</protein>
<dbReference type="HAMAP" id="MF_01974">
    <property type="entry name" value="MetAP_1"/>
    <property type="match status" value="1"/>
</dbReference>
<dbReference type="PRINTS" id="PR00599">
    <property type="entry name" value="MAPEPTIDASE"/>
</dbReference>
<dbReference type="GO" id="GO:0004239">
    <property type="term" value="F:initiator methionyl aminopeptidase activity"/>
    <property type="evidence" value="ECO:0007669"/>
    <property type="project" value="UniProtKB-UniRule"/>
</dbReference>
<dbReference type="EMBL" id="MQVS01000001">
    <property type="protein sequence ID" value="OKL52744.1"/>
    <property type="molecule type" value="Genomic_DNA"/>
</dbReference>
<dbReference type="RefSeq" id="WP_073822468.1">
    <property type="nucleotide sequence ID" value="NZ_MQVS01000001.1"/>
</dbReference>
<dbReference type="PANTHER" id="PTHR43330">
    <property type="entry name" value="METHIONINE AMINOPEPTIDASE"/>
    <property type="match status" value="1"/>
</dbReference>
<dbReference type="Pfam" id="PF00557">
    <property type="entry name" value="Peptidase_M24"/>
    <property type="match status" value="1"/>
</dbReference>
<name>A0A1Q5PYP8_9ACTO</name>
<feature type="binding site" evidence="6">
    <location>
        <position position="262"/>
    </location>
    <ligand>
        <name>a divalent metal cation</name>
        <dbReference type="ChEBI" id="CHEBI:60240"/>
        <label>2</label>
        <note>catalytic</note>
    </ligand>
</feature>
<evidence type="ECO:0000313" key="10">
    <source>
        <dbReference type="Proteomes" id="UP000185612"/>
    </source>
</evidence>
<feature type="binding site" evidence="6">
    <location>
        <position position="262"/>
    </location>
    <ligand>
        <name>a divalent metal cation</name>
        <dbReference type="ChEBI" id="CHEBI:60240"/>
        <label>1</label>
    </ligand>
</feature>
<dbReference type="SUPFAM" id="SSF55920">
    <property type="entry name" value="Creatinase/aminopeptidase"/>
    <property type="match status" value="1"/>
</dbReference>
<evidence type="ECO:0000256" key="1">
    <source>
        <dbReference type="ARBA" id="ARBA00002521"/>
    </source>
</evidence>
<dbReference type="GO" id="GO:0070006">
    <property type="term" value="F:metalloaminopeptidase activity"/>
    <property type="evidence" value="ECO:0007669"/>
    <property type="project" value="UniProtKB-UniRule"/>
</dbReference>
<keyword evidence="5 6" id="KW-0378">Hydrolase</keyword>
<evidence type="ECO:0000256" key="5">
    <source>
        <dbReference type="ARBA" id="ARBA00022801"/>
    </source>
</evidence>
<evidence type="ECO:0000256" key="6">
    <source>
        <dbReference type="HAMAP-Rule" id="MF_01974"/>
    </source>
</evidence>
<feature type="binding site" evidence="6">
    <location>
        <position position="100"/>
    </location>
    <ligand>
        <name>a divalent metal cation</name>
        <dbReference type="ChEBI" id="CHEBI:60240"/>
        <label>1</label>
    </ligand>
</feature>
<dbReference type="OrthoDB" id="9802055at2"/>
<feature type="binding site" evidence="6">
    <location>
        <position position="116"/>
    </location>
    <ligand>
        <name>a divalent metal cation</name>
        <dbReference type="ChEBI" id="CHEBI:60240"/>
        <label>2</label>
        <note>catalytic</note>
    </ligand>
</feature>
<comment type="cofactor">
    <cofactor evidence="6">
        <name>Co(2+)</name>
        <dbReference type="ChEBI" id="CHEBI:48828"/>
    </cofactor>
    <cofactor evidence="6">
        <name>Zn(2+)</name>
        <dbReference type="ChEBI" id="CHEBI:29105"/>
    </cofactor>
    <cofactor evidence="6">
        <name>Mn(2+)</name>
        <dbReference type="ChEBI" id="CHEBI:29035"/>
    </cofactor>
    <cofactor evidence="6">
        <name>Fe(2+)</name>
        <dbReference type="ChEBI" id="CHEBI:29033"/>
    </cofactor>
    <text evidence="6">Binds 2 divalent metal cations per subunit. Has a high-affinity and a low affinity metal-binding site. The true nature of the physiological cofactor is under debate. The enzyme is active with cobalt, zinc, manganese or divalent iron ions. Most likely, methionine aminopeptidases function as mononuclear Fe(2+)-metalloproteases under physiological conditions, and the catalytically relevant metal-binding site has been assigned to the histidine-containing high-affinity site.</text>
</comment>
<evidence type="ECO:0000256" key="3">
    <source>
        <dbReference type="ARBA" id="ARBA00022670"/>
    </source>
</evidence>
<dbReference type="EC" id="3.4.11.18" evidence="6 7"/>
<dbReference type="GO" id="GO:0006508">
    <property type="term" value="P:proteolysis"/>
    <property type="evidence" value="ECO:0007669"/>
    <property type="project" value="UniProtKB-KW"/>
</dbReference>
<keyword evidence="3 6" id="KW-0645">Protease</keyword>
<organism evidence="9 10">
    <name type="scientific">Buchananella hordeovulneris</name>
    <dbReference type="NCBI Taxonomy" id="52770"/>
    <lineage>
        <taxon>Bacteria</taxon>
        <taxon>Bacillati</taxon>
        <taxon>Actinomycetota</taxon>
        <taxon>Actinomycetes</taxon>
        <taxon>Actinomycetales</taxon>
        <taxon>Actinomycetaceae</taxon>
        <taxon>Buchananella</taxon>
    </lineage>
</organism>
<dbReference type="GO" id="GO:0005829">
    <property type="term" value="C:cytosol"/>
    <property type="evidence" value="ECO:0007669"/>
    <property type="project" value="TreeGrafter"/>
</dbReference>
<proteinExistence type="inferred from homology"/>
<evidence type="ECO:0000256" key="7">
    <source>
        <dbReference type="RuleBase" id="RU003653"/>
    </source>
</evidence>
<evidence type="ECO:0000256" key="4">
    <source>
        <dbReference type="ARBA" id="ARBA00022723"/>
    </source>
</evidence>
<dbReference type="PROSITE" id="PS00680">
    <property type="entry name" value="MAP_1"/>
    <property type="match status" value="1"/>
</dbReference>
<gene>
    <name evidence="6" type="primary">map</name>
    <name evidence="9" type="ORF">BSZ40_01160</name>
</gene>
<feature type="binding site" evidence="6">
    <location>
        <position position="193"/>
    </location>
    <ligand>
        <name>a divalent metal cation</name>
        <dbReference type="ChEBI" id="CHEBI:60240"/>
        <label>2</label>
        <note>catalytic</note>
    </ligand>
</feature>
<comment type="subunit">
    <text evidence="6">Monomer.</text>
</comment>
<keyword evidence="4 6" id="KW-0479">Metal-binding</keyword>
<comment type="function">
    <text evidence="1 6">Removes the N-terminal methionine from nascent proteins. The N-terminal methionine is often cleaved when the second residue in the primary sequence is small and uncharged (Met-Ala-, Cys, Gly, Pro, Ser, Thr, or Val). Requires deformylation of the N(alpha)-formylated initiator methionine before it can be hydrolyzed.</text>
</comment>
<dbReference type="Proteomes" id="UP000185612">
    <property type="component" value="Unassembled WGS sequence"/>
</dbReference>
<feature type="binding site" evidence="6">
    <location>
        <position position="200"/>
    </location>
    <ligand>
        <name>substrate</name>
    </ligand>
</feature>
<accession>A0A1Q5PYP8</accession>
<feature type="binding site" evidence="6">
    <location>
        <position position="83"/>
    </location>
    <ligand>
        <name>substrate</name>
    </ligand>
</feature>
<dbReference type="InterPro" id="IPR001714">
    <property type="entry name" value="Pept_M24_MAP"/>
</dbReference>
<keyword evidence="2 6" id="KW-0031">Aminopeptidase</keyword>
<dbReference type="NCBIfam" id="TIGR00500">
    <property type="entry name" value="met_pdase_I"/>
    <property type="match status" value="1"/>
</dbReference>
<dbReference type="InterPro" id="IPR000994">
    <property type="entry name" value="Pept_M24"/>
</dbReference>
<dbReference type="PANTHER" id="PTHR43330:SF27">
    <property type="entry name" value="METHIONINE AMINOPEPTIDASE"/>
    <property type="match status" value="1"/>
</dbReference>
<comment type="caution">
    <text evidence="9">The sequence shown here is derived from an EMBL/GenBank/DDBJ whole genome shotgun (WGS) entry which is preliminary data.</text>
</comment>
<feature type="domain" description="Peptidase M24" evidence="8">
    <location>
        <begin position="18"/>
        <end position="266"/>
    </location>
</feature>
<sequence>MTVIRRRSKLIDSSGLRHMRRAGLVVADIHDALRAAVAPGRTTGELDAVSADVIEAAGAYSNFLGYHGFPATVCISVNEEVVHGIPGPRVLQRGDVVSFDCGAYVLDEAGRQWHADACFTTIVGGWQAGSAADQDLVRVTDEARDAAIARVARQLAAGTARVDDVGEAVEEVVERHLARTGVEYGIPLEFTGHGIGNELHTEPDVLNYRTRGRGPKLHPGMAICIEPMLIDAGDALNKDACVVLDDGWTAVSRGGGRAAHSEHTVALLEGGVWVLTARDGGAALLAPYGLAPVEPQ</sequence>
<dbReference type="InterPro" id="IPR036005">
    <property type="entry name" value="Creatinase/aminopeptidase-like"/>
</dbReference>
<dbReference type="STRING" id="52770.BSZ40_01160"/>
<feature type="binding site" evidence="6">
    <location>
        <position position="226"/>
    </location>
    <ligand>
        <name>a divalent metal cation</name>
        <dbReference type="ChEBI" id="CHEBI:60240"/>
        <label>2</label>
        <note>catalytic</note>
    </ligand>
</feature>
<comment type="catalytic activity">
    <reaction evidence="6 7">
        <text>Release of N-terminal amino acids, preferentially methionine, from peptides and arylamides.</text>
        <dbReference type="EC" id="3.4.11.18"/>
    </reaction>
</comment>
<dbReference type="AlphaFoldDB" id="A0A1Q5PYP8"/>
<evidence type="ECO:0000313" key="9">
    <source>
        <dbReference type="EMBL" id="OKL52744.1"/>
    </source>
</evidence>